<keyword evidence="10" id="KW-0539">Nucleus</keyword>
<dbReference type="GO" id="GO:0042802">
    <property type="term" value="F:identical protein binding"/>
    <property type="evidence" value="ECO:0007669"/>
    <property type="project" value="UniProtKB-ARBA"/>
</dbReference>
<dbReference type="PROSITE" id="PS00028">
    <property type="entry name" value="ZINC_FINGER_C2H2_1"/>
    <property type="match status" value="1"/>
</dbReference>
<dbReference type="EMBL" id="JANPWB010000007">
    <property type="protein sequence ID" value="KAJ1168141.1"/>
    <property type="molecule type" value="Genomic_DNA"/>
</dbReference>
<evidence type="ECO:0000256" key="2">
    <source>
        <dbReference type="ARBA" id="ARBA00006991"/>
    </source>
</evidence>
<gene>
    <name evidence="14" type="ORF">NDU88_000090</name>
</gene>
<sequence length="499" mass="54485">MGHPPSVLVLAMLERLEAKLDHLQNSMEDVPSRVANLMERIWVEKGGVFLENGAGSLEAVSPAGIRDFTFTRSSPTSHPASPGDPSRSLQAVFSDNHEPVRGPGTQLMFSSEHELDEHLKQEPLSVGSWDPQVSHFMKPQSPEVHGPQKDQHRKLVLQTRLARQKDLSIQPGLPGGRDLNMLPVSPAGQDLQRDPCKEPVFPEGPGPQQHQSLQLVFPGGKDPGKHLKPEALSLGGSEWNQRQKTVRPGEQEADGPLQPEPWSGGGPQRNQCQQPVRPDAQEDGYKPAPPCINAQSPSVPTSCLRWDTLSAGGAALTDTLEGGSVTSDISPAIPGSVTVSCVPSLRETETEDLSPAADEDVEIKHDSGPPLGYGTMTNIISVVIKEEEEDIHPATYQGSEETQTTTHPTALQSEEGRVNGGETSTSTERKTFTHSFILNQEHDLQTPERRLTCSEWEKRTHTGERPFNCSECEKSFTAKQSLSRHLRLHTEKKDGVDVA</sequence>
<reference evidence="14" key="1">
    <citation type="journal article" date="2022" name="bioRxiv">
        <title>Sequencing and chromosome-scale assembly of the giantPleurodeles waltlgenome.</title>
        <authorList>
            <person name="Brown T."/>
            <person name="Elewa A."/>
            <person name="Iarovenko S."/>
            <person name="Subramanian E."/>
            <person name="Araus A.J."/>
            <person name="Petzold A."/>
            <person name="Susuki M."/>
            <person name="Suzuki K.-i.T."/>
            <person name="Hayashi T."/>
            <person name="Toyoda A."/>
            <person name="Oliveira C."/>
            <person name="Osipova E."/>
            <person name="Leigh N.D."/>
            <person name="Simon A."/>
            <person name="Yun M.H."/>
        </authorList>
    </citation>
    <scope>NUCLEOTIDE SEQUENCE</scope>
    <source>
        <strain evidence="14">20211129_DDA</strain>
        <tissue evidence="14">Liver</tissue>
    </source>
</reference>
<evidence type="ECO:0000313" key="14">
    <source>
        <dbReference type="EMBL" id="KAJ1168141.1"/>
    </source>
</evidence>
<evidence type="ECO:0000256" key="1">
    <source>
        <dbReference type="ARBA" id="ARBA00004123"/>
    </source>
</evidence>
<evidence type="ECO:0000256" key="7">
    <source>
        <dbReference type="ARBA" id="ARBA00023015"/>
    </source>
</evidence>
<dbReference type="GO" id="GO:0008270">
    <property type="term" value="F:zinc ion binding"/>
    <property type="evidence" value="ECO:0007669"/>
    <property type="project" value="UniProtKB-KW"/>
</dbReference>
<keyword evidence="4" id="KW-0677">Repeat</keyword>
<dbReference type="SUPFAM" id="SSF57667">
    <property type="entry name" value="beta-beta-alpha zinc fingers"/>
    <property type="match status" value="1"/>
</dbReference>
<feature type="region of interest" description="Disordered" evidence="12">
    <location>
        <begin position="198"/>
        <end position="289"/>
    </location>
</feature>
<feature type="domain" description="C2H2-type" evidence="13">
    <location>
        <begin position="467"/>
        <end position="494"/>
    </location>
</feature>
<evidence type="ECO:0000313" key="15">
    <source>
        <dbReference type="Proteomes" id="UP001066276"/>
    </source>
</evidence>
<evidence type="ECO:0000256" key="6">
    <source>
        <dbReference type="ARBA" id="ARBA00022833"/>
    </source>
</evidence>
<organism evidence="14 15">
    <name type="scientific">Pleurodeles waltl</name>
    <name type="common">Iberian ribbed newt</name>
    <dbReference type="NCBI Taxonomy" id="8319"/>
    <lineage>
        <taxon>Eukaryota</taxon>
        <taxon>Metazoa</taxon>
        <taxon>Chordata</taxon>
        <taxon>Craniata</taxon>
        <taxon>Vertebrata</taxon>
        <taxon>Euteleostomi</taxon>
        <taxon>Amphibia</taxon>
        <taxon>Batrachia</taxon>
        <taxon>Caudata</taxon>
        <taxon>Salamandroidea</taxon>
        <taxon>Salamandridae</taxon>
        <taxon>Pleurodelinae</taxon>
        <taxon>Pleurodeles</taxon>
    </lineage>
</organism>
<feature type="region of interest" description="Disordered" evidence="12">
    <location>
        <begin position="70"/>
        <end position="90"/>
    </location>
</feature>
<dbReference type="Gene3D" id="3.30.160.60">
    <property type="entry name" value="Classic Zinc Finger"/>
    <property type="match status" value="1"/>
</dbReference>
<evidence type="ECO:0000256" key="12">
    <source>
        <dbReference type="SAM" id="MobiDB-lite"/>
    </source>
</evidence>
<feature type="compositionally biased region" description="Polar residues" evidence="12">
    <location>
        <begin position="70"/>
        <end position="79"/>
    </location>
</feature>
<feature type="compositionally biased region" description="Polar residues" evidence="12">
    <location>
        <begin position="396"/>
        <end position="412"/>
    </location>
</feature>
<dbReference type="FunFam" id="3.30.160.60:FF:000508">
    <property type="entry name" value="Myeloid zinc finger 1"/>
    <property type="match status" value="1"/>
</dbReference>
<dbReference type="PANTHER" id="PTHR23226:SF416">
    <property type="entry name" value="FI01424P"/>
    <property type="match status" value="1"/>
</dbReference>
<proteinExistence type="inferred from homology"/>
<keyword evidence="6" id="KW-0862">Zinc</keyword>
<dbReference type="SMART" id="SM00355">
    <property type="entry name" value="ZnF_C2H2"/>
    <property type="match status" value="1"/>
</dbReference>
<dbReference type="InterPro" id="IPR013087">
    <property type="entry name" value="Znf_C2H2_type"/>
</dbReference>
<evidence type="ECO:0000256" key="8">
    <source>
        <dbReference type="ARBA" id="ARBA00023125"/>
    </source>
</evidence>
<keyword evidence="7" id="KW-0805">Transcription regulation</keyword>
<feature type="compositionally biased region" description="Acidic residues" evidence="12">
    <location>
        <begin position="352"/>
        <end position="361"/>
    </location>
</feature>
<evidence type="ECO:0000256" key="5">
    <source>
        <dbReference type="ARBA" id="ARBA00022771"/>
    </source>
</evidence>
<keyword evidence="15" id="KW-1185">Reference proteome</keyword>
<comment type="caution">
    <text evidence="14">The sequence shown here is derived from an EMBL/GenBank/DDBJ whole genome shotgun (WGS) entry which is preliminary data.</text>
</comment>
<keyword evidence="5 11" id="KW-0863">Zinc-finger</keyword>
<keyword evidence="8" id="KW-0238">DNA-binding</keyword>
<protein>
    <recommendedName>
        <fullName evidence="13">C2H2-type domain-containing protein</fullName>
    </recommendedName>
</protein>
<dbReference type="GO" id="GO:0005634">
    <property type="term" value="C:nucleus"/>
    <property type="evidence" value="ECO:0007669"/>
    <property type="project" value="UniProtKB-SubCell"/>
</dbReference>
<comment type="subcellular location">
    <subcellularLocation>
        <location evidence="1">Nucleus</location>
    </subcellularLocation>
</comment>
<dbReference type="GO" id="GO:0000978">
    <property type="term" value="F:RNA polymerase II cis-regulatory region sequence-specific DNA binding"/>
    <property type="evidence" value="ECO:0007669"/>
    <property type="project" value="TreeGrafter"/>
</dbReference>
<name>A0AAV7SVX1_PLEWA</name>
<evidence type="ECO:0000256" key="4">
    <source>
        <dbReference type="ARBA" id="ARBA00022737"/>
    </source>
</evidence>
<evidence type="ECO:0000259" key="13">
    <source>
        <dbReference type="PROSITE" id="PS50157"/>
    </source>
</evidence>
<evidence type="ECO:0000256" key="11">
    <source>
        <dbReference type="PROSITE-ProRule" id="PRU00042"/>
    </source>
</evidence>
<dbReference type="PROSITE" id="PS50157">
    <property type="entry name" value="ZINC_FINGER_C2H2_2"/>
    <property type="match status" value="1"/>
</dbReference>
<accession>A0AAV7SVX1</accession>
<dbReference type="AlphaFoldDB" id="A0AAV7SVX1"/>
<evidence type="ECO:0000256" key="9">
    <source>
        <dbReference type="ARBA" id="ARBA00023163"/>
    </source>
</evidence>
<dbReference type="PANTHER" id="PTHR23226">
    <property type="entry name" value="ZINC FINGER AND SCAN DOMAIN-CONTAINING"/>
    <property type="match status" value="1"/>
</dbReference>
<evidence type="ECO:0000256" key="10">
    <source>
        <dbReference type="ARBA" id="ARBA00023242"/>
    </source>
</evidence>
<dbReference type="GO" id="GO:0000981">
    <property type="term" value="F:DNA-binding transcription factor activity, RNA polymerase II-specific"/>
    <property type="evidence" value="ECO:0007669"/>
    <property type="project" value="TreeGrafter"/>
</dbReference>
<feature type="region of interest" description="Disordered" evidence="12">
    <location>
        <begin position="352"/>
        <end position="372"/>
    </location>
</feature>
<feature type="region of interest" description="Disordered" evidence="12">
    <location>
        <begin position="395"/>
        <end position="429"/>
    </location>
</feature>
<comment type="similarity">
    <text evidence="2">Belongs to the krueppel C2H2-type zinc-finger protein family.</text>
</comment>
<keyword evidence="3" id="KW-0479">Metal-binding</keyword>
<evidence type="ECO:0000256" key="3">
    <source>
        <dbReference type="ARBA" id="ARBA00022723"/>
    </source>
</evidence>
<dbReference type="Proteomes" id="UP001066276">
    <property type="component" value="Chromosome 4_1"/>
</dbReference>
<keyword evidence="9" id="KW-0804">Transcription</keyword>
<dbReference type="InterPro" id="IPR036236">
    <property type="entry name" value="Znf_C2H2_sf"/>
</dbReference>